<reference evidence="2" key="1">
    <citation type="journal article" date="2015" name="Nature">
        <title>Complex archaea that bridge the gap between prokaryotes and eukaryotes.</title>
        <authorList>
            <person name="Spang A."/>
            <person name="Saw J.H."/>
            <person name="Jorgensen S.L."/>
            <person name="Zaremba-Niedzwiedzka K."/>
            <person name="Martijn J."/>
            <person name="Lind A.E."/>
            <person name="van Eijk R."/>
            <person name="Schleper C."/>
            <person name="Guy L."/>
            <person name="Ettema T.J."/>
        </authorList>
    </citation>
    <scope>NUCLEOTIDE SEQUENCE</scope>
</reference>
<organism evidence="2">
    <name type="scientific">marine sediment metagenome</name>
    <dbReference type="NCBI Taxonomy" id="412755"/>
    <lineage>
        <taxon>unclassified sequences</taxon>
        <taxon>metagenomes</taxon>
        <taxon>ecological metagenomes</taxon>
    </lineage>
</organism>
<proteinExistence type="predicted"/>
<comment type="caution">
    <text evidence="2">The sequence shown here is derived from an EMBL/GenBank/DDBJ whole genome shotgun (WGS) entry which is preliminary data.</text>
</comment>
<feature type="region of interest" description="Disordered" evidence="1">
    <location>
        <begin position="294"/>
        <end position="406"/>
    </location>
</feature>
<name>A0A0F9JPZ3_9ZZZZ</name>
<gene>
    <name evidence="2" type="ORF">LCGC14_1425810</name>
</gene>
<evidence type="ECO:0000313" key="2">
    <source>
        <dbReference type="EMBL" id="KKM71909.1"/>
    </source>
</evidence>
<dbReference type="AlphaFoldDB" id="A0A0F9JPZ3"/>
<feature type="compositionally biased region" description="Pro residues" evidence="1">
    <location>
        <begin position="304"/>
        <end position="356"/>
    </location>
</feature>
<accession>A0A0F9JPZ3</accession>
<sequence>MGTAIPEVEVIDRDIGDIEFPVSEQVVVNGDGSTALVPYKPTTLLDYSALMVAARAHPRDPILAGKQALAICTLDETTAKACFYALPRAGRQISGPGIGMAETLAFTFGNMNVTTDDITIKKEEGVVELRGFIMDTQTGLTHSAIVRRRIRYSDDHKKYPGQIYDEDMIETTIAAGSSILYRTLVLRIIPRPFVAKILEAALAVSAGGKSFGDRQNNCVAHWEKTYKIPKAKLLLHLQLVEVADLSILNFEYLLGLEQAMKLGDIKLENIFKRDIAPPEPGQKPENLGQVKADLQAKAQGDPQAPAPPETTPQPPQPETPAPVVEPTPETPVAPPVAPAPAEVPPEPLKAPTPAPEAPKEPELPPAPVQEPETAQIEMPGDSPPAPVDKPPGAPIQRPPGGPAKKV</sequence>
<evidence type="ECO:0000256" key="1">
    <source>
        <dbReference type="SAM" id="MobiDB-lite"/>
    </source>
</evidence>
<protein>
    <submittedName>
        <fullName evidence="2">Uncharacterized protein</fullName>
    </submittedName>
</protein>
<feature type="compositionally biased region" description="Pro residues" evidence="1">
    <location>
        <begin position="381"/>
        <end position="406"/>
    </location>
</feature>
<dbReference type="EMBL" id="LAZR01009557">
    <property type="protein sequence ID" value="KKM71909.1"/>
    <property type="molecule type" value="Genomic_DNA"/>
</dbReference>